<dbReference type="PANTHER" id="PTHR36302:SF1">
    <property type="entry name" value="COPPER CHAPERONE PCU(A)C"/>
    <property type="match status" value="1"/>
</dbReference>
<reference evidence="1 2" key="1">
    <citation type="submission" date="2018-05" db="EMBL/GenBank/DDBJ databases">
        <title>Description of Sphingomonas pokkalii sp nov, isolated from the rhizosphere of saline tolerant pokkali rice and its draft genome analysis.</title>
        <authorList>
            <person name="Menon R."/>
            <person name="Kumari S."/>
            <person name="Rameshkumar N."/>
        </authorList>
    </citation>
    <scope>NUCLEOTIDE SEQUENCE [LARGE SCALE GENOMIC DNA]</scope>
    <source>
        <strain evidence="1 2">L3B27</strain>
    </source>
</reference>
<dbReference type="RefSeq" id="WP_116469128.1">
    <property type="nucleotide sequence ID" value="NZ_QENQ01000001.1"/>
</dbReference>
<dbReference type="AlphaFoldDB" id="A0A2U0SE96"/>
<dbReference type="Pfam" id="PF04314">
    <property type="entry name" value="PCuAC"/>
    <property type="match status" value="1"/>
</dbReference>
<protein>
    <submittedName>
        <fullName evidence="1">Copper chaperone PCu(A)C</fullName>
    </submittedName>
</protein>
<dbReference type="PROSITE" id="PS51257">
    <property type="entry name" value="PROKAR_LIPOPROTEIN"/>
    <property type="match status" value="1"/>
</dbReference>
<name>A0A2U0SE96_9SPHN</name>
<keyword evidence="2" id="KW-1185">Reference proteome</keyword>
<comment type="caution">
    <text evidence="1">The sequence shown here is derived from an EMBL/GenBank/DDBJ whole genome shotgun (WGS) entry which is preliminary data.</text>
</comment>
<dbReference type="SUPFAM" id="SSF110087">
    <property type="entry name" value="DR1885-like metal-binding protein"/>
    <property type="match status" value="1"/>
</dbReference>
<dbReference type="InterPro" id="IPR058248">
    <property type="entry name" value="Lxx211020-like"/>
</dbReference>
<dbReference type="PANTHER" id="PTHR36302">
    <property type="entry name" value="BLR7088 PROTEIN"/>
    <property type="match status" value="1"/>
</dbReference>
<sequence length="144" mass="14775">MRTLAGLAAVTILAACSPQADGVKVDGAWIRLPAVAGQPGSAYFTLRGGREAETLISVSTRAADRAEIHESVKDAGGMAQMVSLQTVDVPVGGAIRFAPGGKHVMLFGVVPNVHPGEKVPLTLRFASGRTVTAEADLTAAATVR</sequence>
<dbReference type="EMBL" id="QENQ01000001">
    <property type="protein sequence ID" value="PVX29696.1"/>
    <property type="molecule type" value="Genomic_DNA"/>
</dbReference>
<evidence type="ECO:0000313" key="2">
    <source>
        <dbReference type="Proteomes" id="UP000245890"/>
    </source>
</evidence>
<dbReference type="Gene3D" id="2.60.40.1890">
    <property type="entry name" value="PCu(A)C copper chaperone"/>
    <property type="match status" value="1"/>
</dbReference>
<proteinExistence type="predicted"/>
<dbReference type="Proteomes" id="UP000245890">
    <property type="component" value="Unassembled WGS sequence"/>
</dbReference>
<gene>
    <name evidence="1" type="ORF">DD559_10500</name>
</gene>
<dbReference type="InterPro" id="IPR036182">
    <property type="entry name" value="PCuAC_sf"/>
</dbReference>
<dbReference type="InterPro" id="IPR007410">
    <property type="entry name" value="LpqE-like"/>
</dbReference>
<dbReference type="OrthoDB" id="9796962at2"/>
<evidence type="ECO:0000313" key="1">
    <source>
        <dbReference type="EMBL" id="PVX29696.1"/>
    </source>
</evidence>
<organism evidence="1 2">
    <name type="scientific">Sphingomonas pokkalii</name>
    <dbReference type="NCBI Taxonomy" id="2175090"/>
    <lineage>
        <taxon>Bacteria</taxon>
        <taxon>Pseudomonadati</taxon>
        <taxon>Pseudomonadota</taxon>
        <taxon>Alphaproteobacteria</taxon>
        <taxon>Sphingomonadales</taxon>
        <taxon>Sphingomonadaceae</taxon>
        <taxon>Sphingomonas</taxon>
    </lineage>
</organism>
<accession>A0A2U0SE96</accession>